<evidence type="ECO:0000256" key="4">
    <source>
        <dbReference type="ARBA" id="ARBA00022640"/>
    </source>
</evidence>
<dbReference type="GO" id="GO:0009055">
    <property type="term" value="F:electron transfer activity"/>
    <property type="evidence" value="ECO:0007669"/>
    <property type="project" value="InterPro"/>
</dbReference>
<evidence type="ECO:0000256" key="5">
    <source>
        <dbReference type="ARBA" id="ARBA00022692"/>
    </source>
</evidence>
<evidence type="ECO:0000256" key="7">
    <source>
        <dbReference type="ARBA" id="ARBA00022989"/>
    </source>
</evidence>
<dbReference type="GO" id="GO:0009535">
    <property type="term" value="C:chloroplast thylakoid membrane"/>
    <property type="evidence" value="ECO:0007669"/>
    <property type="project" value="UniProtKB-SubCell"/>
</dbReference>
<protein>
    <recommendedName>
        <fullName evidence="2 15">Cytochrome b6-f complex subunit 6</fullName>
    </recommendedName>
    <alternativeName>
        <fullName evidence="12 15">Cytochrome b6-f complex subunit PetL</fullName>
    </alternativeName>
    <alternativeName>
        <fullName evidence="13 15">Cytochrome b6-f complex subunit VI</fullName>
    </alternativeName>
</protein>
<comment type="subcellular location">
    <subcellularLocation>
        <location evidence="14">Plastid thylakoid membrane</location>
        <topology evidence="14">Single-pass membrane protein</topology>
    </subcellularLocation>
    <subcellularLocation>
        <location evidence="15">Plastid</location>
        <location evidence="15">Chloroplast thylakoid membrane</location>
        <topology evidence="15">Single-pass membrane protein</topology>
    </subcellularLocation>
</comment>
<comment type="subunit">
    <text evidence="11 15">The 4 large subunits of the cytochrome b6-f complex are cytochrome b6, subunit IV (17 kDa polypeptide, PetD), cytochrome f and the Rieske protein, while the 4 small subunits are PetG, PetL, PetM and PetN. The complex functions as a dimer.</text>
</comment>
<dbReference type="PANTHER" id="PTHR37266:SF1">
    <property type="entry name" value="CYTOCHROME B6-F COMPLEX SUBUNIT 6"/>
    <property type="match status" value="1"/>
</dbReference>
<feature type="transmembrane region" description="Helical" evidence="15">
    <location>
        <begin position="12"/>
        <end position="36"/>
    </location>
</feature>
<dbReference type="SUPFAM" id="SSF103436">
    <property type="entry name" value="PetL subunit of the cytochrome b6f complex"/>
    <property type="match status" value="1"/>
</dbReference>
<reference evidence="16" key="1">
    <citation type="submission" date="2021-05" db="EMBL/GenBank/DDBJ databases">
        <title>complete chloroplast of Tabernaemontana divaricata.</title>
        <authorList>
            <person name="Zhang K."/>
        </authorList>
    </citation>
    <scope>NUCLEOTIDE SEQUENCE</scope>
</reference>
<organism evidence="16">
    <name type="scientific">Tabernaemontana divaricata</name>
    <name type="common">Crepe jasmine</name>
    <name type="synonym">Ervatamia coronaria</name>
    <dbReference type="NCBI Taxonomy" id="52861"/>
    <lineage>
        <taxon>Eukaryota</taxon>
        <taxon>Viridiplantae</taxon>
        <taxon>Streptophyta</taxon>
        <taxon>Embryophyta</taxon>
        <taxon>Tracheophyta</taxon>
        <taxon>Spermatophyta</taxon>
        <taxon>Magnoliopsida</taxon>
        <taxon>eudicotyledons</taxon>
        <taxon>Gunneridae</taxon>
        <taxon>Pentapetalae</taxon>
        <taxon>asterids</taxon>
        <taxon>lamiids</taxon>
        <taxon>Gentianales</taxon>
        <taxon>Apocynaceae</taxon>
        <taxon>Rauvolfioideae</taxon>
        <taxon>Tabernaemontaneae</taxon>
        <taxon>Tabernaemontaninae</taxon>
        <taxon>Tabernaemontana</taxon>
    </lineage>
</organism>
<keyword evidence="5 15" id="KW-0812">Transmembrane</keyword>
<evidence type="ECO:0000256" key="1">
    <source>
        <dbReference type="ARBA" id="ARBA00007080"/>
    </source>
</evidence>
<comment type="similarity">
    <text evidence="1 15">Belongs to the PetL family.</text>
</comment>
<keyword evidence="3 15" id="KW-0813">Transport</keyword>
<dbReference type="AlphaFoldDB" id="A0A8F0HY02"/>
<evidence type="ECO:0000256" key="9">
    <source>
        <dbReference type="ARBA" id="ARBA00023136"/>
    </source>
</evidence>
<dbReference type="InterPro" id="IPR007802">
    <property type="entry name" value="Cyt_b6/f_cplx_su6"/>
</dbReference>
<keyword evidence="15" id="KW-0602">Photosynthesis</keyword>
<keyword evidence="7 15" id="KW-1133">Transmembrane helix</keyword>
<evidence type="ECO:0000256" key="8">
    <source>
        <dbReference type="ARBA" id="ARBA00023078"/>
    </source>
</evidence>
<evidence type="ECO:0000256" key="10">
    <source>
        <dbReference type="ARBA" id="ARBA00025197"/>
    </source>
</evidence>
<keyword evidence="16" id="KW-0150">Chloroplast</keyword>
<comment type="function">
    <text evidence="10 15">Component of the cytochrome b6-f complex, which mediates electron transfer between photosystem II (PSII) and photosystem I (PSI), cyclic electron flow around PSI, and state transitions. PetL is important for photoautotrophic growth as well as for electron transfer efficiency and stability of the cytochrome b6-f complex.</text>
</comment>
<evidence type="ECO:0000256" key="2">
    <source>
        <dbReference type="ARBA" id="ARBA00021215"/>
    </source>
</evidence>
<evidence type="ECO:0000256" key="11">
    <source>
        <dbReference type="ARBA" id="ARBA00025834"/>
    </source>
</evidence>
<accession>A0A8F0HY02</accession>
<sequence length="42" mass="4672">MHKKHISFSSFMLTITSYVGFLLAALTITSALFIGLSKIRLI</sequence>
<name>A0A8F0HY02_TABDI</name>
<gene>
    <name evidence="15 16" type="primary">petL</name>
</gene>
<dbReference type="GO" id="GO:0009512">
    <property type="term" value="C:cytochrome b6f complex"/>
    <property type="evidence" value="ECO:0007669"/>
    <property type="project" value="InterPro"/>
</dbReference>
<evidence type="ECO:0000256" key="15">
    <source>
        <dbReference type="HAMAP-Rule" id="MF_00433"/>
    </source>
</evidence>
<geneLocation type="chloroplast" evidence="16"/>
<evidence type="ECO:0000256" key="3">
    <source>
        <dbReference type="ARBA" id="ARBA00022448"/>
    </source>
</evidence>
<keyword evidence="4 16" id="KW-0934">Plastid</keyword>
<dbReference type="GO" id="GO:0015979">
    <property type="term" value="P:photosynthesis"/>
    <property type="evidence" value="ECO:0007669"/>
    <property type="project" value="UniProtKB-KW"/>
</dbReference>
<evidence type="ECO:0000256" key="13">
    <source>
        <dbReference type="ARBA" id="ARBA00033327"/>
    </source>
</evidence>
<keyword evidence="6 15" id="KW-0249">Electron transport</keyword>
<evidence type="ECO:0000313" key="16">
    <source>
        <dbReference type="EMBL" id="QWL14957.1"/>
    </source>
</evidence>
<proteinExistence type="inferred from homology"/>
<dbReference type="HAMAP" id="MF_00433">
    <property type="entry name" value="Cytb6_f_PetL"/>
    <property type="match status" value="1"/>
</dbReference>
<keyword evidence="9 15" id="KW-0472">Membrane</keyword>
<dbReference type="Pfam" id="PF05115">
    <property type="entry name" value="PetL"/>
    <property type="match status" value="1"/>
</dbReference>
<evidence type="ECO:0000256" key="12">
    <source>
        <dbReference type="ARBA" id="ARBA00031458"/>
    </source>
</evidence>
<dbReference type="EMBL" id="MZ073339">
    <property type="protein sequence ID" value="QWL14957.1"/>
    <property type="molecule type" value="Genomic_DNA"/>
</dbReference>
<evidence type="ECO:0000256" key="6">
    <source>
        <dbReference type="ARBA" id="ARBA00022982"/>
    </source>
</evidence>
<keyword evidence="8 15" id="KW-0793">Thylakoid</keyword>
<dbReference type="PANTHER" id="PTHR37266">
    <property type="entry name" value="CYTOCHROME B6-F COMPLEX SUBUNIT 6"/>
    <property type="match status" value="1"/>
</dbReference>
<evidence type="ECO:0000256" key="14">
    <source>
        <dbReference type="ARBA" id="ARBA00046266"/>
    </source>
</evidence>